<dbReference type="eggNOG" id="COG4977">
    <property type="taxonomic scope" value="Bacteria"/>
</dbReference>
<dbReference type="EMBL" id="MWQN01000001">
    <property type="protein sequence ID" value="OPC80842.1"/>
    <property type="molecule type" value="Genomic_DNA"/>
</dbReference>
<keyword evidence="6" id="KW-1185">Reference proteome</keyword>
<dbReference type="Gene3D" id="1.10.10.60">
    <property type="entry name" value="Homeodomain-like"/>
    <property type="match status" value="1"/>
</dbReference>
<dbReference type="GO" id="GO:0043565">
    <property type="term" value="F:sequence-specific DNA binding"/>
    <property type="evidence" value="ECO:0007669"/>
    <property type="project" value="InterPro"/>
</dbReference>
<gene>
    <name evidence="5" type="ORF">B4N89_07655</name>
</gene>
<organism evidence="5 6">
    <name type="scientific">Embleya scabrispora</name>
    <dbReference type="NCBI Taxonomy" id="159449"/>
    <lineage>
        <taxon>Bacteria</taxon>
        <taxon>Bacillati</taxon>
        <taxon>Actinomycetota</taxon>
        <taxon>Actinomycetes</taxon>
        <taxon>Kitasatosporales</taxon>
        <taxon>Streptomycetaceae</taxon>
        <taxon>Embleya</taxon>
    </lineage>
</organism>
<proteinExistence type="predicted"/>
<evidence type="ECO:0000256" key="1">
    <source>
        <dbReference type="ARBA" id="ARBA00023015"/>
    </source>
</evidence>
<evidence type="ECO:0000256" key="2">
    <source>
        <dbReference type="ARBA" id="ARBA00023125"/>
    </source>
</evidence>
<dbReference type="RefSeq" id="WP_078975123.1">
    <property type="nucleotide sequence ID" value="NZ_MWQN01000001.1"/>
</dbReference>
<accession>A0A1T3NW10</accession>
<dbReference type="SUPFAM" id="SSF46689">
    <property type="entry name" value="Homeodomain-like"/>
    <property type="match status" value="2"/>
</dbReference>
<dbReference type="SMART" id="SM00342">
    <property type="entry name" value="HTH_ARAC"/>
    <property type="match status" value="1"/>
</dbReference>
<protein>
    <submittedName>
        <fullName evidence="5">AraC family transcriptional regulator</fullName>
    </submittedName>
</protein>
<sequence length="272" mass="30471">MIFARYLTPAKEHQRLGLVCLGVGRQQVTAMQFEGRVLGCYQLTLITGGSGWFRSGNRHAPRIPVQAPAAFLLFPGEYHAYSPDPTGWREHWVLFEGPTAAAYEDLGFLDRAEPVMSLGGVRPLRQGFDRLLTAVEPGAPNREVVTSAIVHQLIIDLKTIRVDEDGSRVVRYFDEHATEPLTVGEHARRLGLDEAGLRSEMQRATGTTPKEYIVRTRLSRAKRLLLATDQSIHEVARNVGYDDPAYFARLFSRRVQQSPSEFRRTGQTSGQP</sequence>
<dbReference type="PANTHER" id="PTHR43280">
    <property type="entry name" value="ARAC-FAMILY TRANSCRIPTIONAL REGULATOR"/>
    <property type="match status" value="1"/>
</dbReference>
<dbReference type="InterPro" id="IPR018060">
    <property type="entry name" value="HTH_AraC"/>
</dbReference>
<keyword evidence="1" id="KW-0805">Transcription regulation</keyword>
<dbReference type="GO" id="GO:0003700">
    <property type="term" value="F:DNA-binding transcription factor activity"/>
    <property type="evidence" value="ECO:0007669"/>
    <property type="project" value="InterPro"/>
</dbReference>
<dbReference type="Pfam" id="PF02311">
    <property type="entry name" value="AraC_binding"/>
    <property type="match status" value="1"/>
</dbReference>
<dbReference type="Proteomes" id="UP000190037">
    <property type="component" value="Unassembled WGS sequence"/>
</dbReference>
<keyword evidence="2" id="KW-0238">DNA-binding</keyword>
<evidence type="ECO:0000313" key="5">
    <source>
        <dbReference type="EMBL" id="OPC80842.1"/>
    </source>
</evidence>
<reference evidence="5 6" key="1">
    <citation type="submission" date="2017-03" db="EMBL/GenBank/DDBJ databases">
        <title>Draft genome sequence of Streptomyces scabrisporus NF3, endophyte isolated from Amphipterygium adstringens.</title>
        <authorList>
            <person name="Vazquez M."/>
            <person name="Ceapa C.D."/>
            <person name="Rodriguez Luna D."/>
            <person name="Sanchez Esquivel S."/>
        </authorList>
    </citation>
    <scope>NUCLEOTIDE SEQUENCE [LARGE SCALE GENOMIC DNA]</scope>
    <source>
        <strain evidence="5 6">NF3</strain>
    </source>
</reference>
<dbReference type="Pfam" id="PF12833">
    <property type="entry name" value="HTH_18"/>
    <property type="match status" value="1"/>
</dbReference>
<dbReference type="PROSITE" id="PS01124">
    <property type="entry name" value="HTH_ARAC_FAMILY_2"/>
    <property type="match status" value="1"/>
</dbReference>
<dbReference type="AlphaFoldDB" id="A0A1T3NW10"/>
<keyword evidence="3" id="KW-0804">Transcription</keyword>
<evidence type="ECO:0000259" key="4">
    <source>
        <dbReference type="PROSITE" id="PS01124"/>
    </source>
</evidence>
<dbReference type="OrthoDB" id="3186094at2"/>
<dbReference type="STRING" id="159449.B4N89_07655"/>
<feature type="domain" description="HTH araC/xylS-type" evidence="4">
    <location>
        <begin position="167"/>
        <end position="265"/>
    </location>
</feature>
<dbReference type="PANTHER" id="PTHR43280:SF2">
    <property type="entry name" value="HTH-TYPE TRANSCRIPTIONAL REGULATOR EXSA"/>
    <property type="match status" value="1"/>
</dbReference>
<dbReference type="PRINTS" id="PR00032">
    <property type="entry name" value="HTHARAC"/>
</dbReference>
<dbReference type="InterPro" id="IPR003313">
    <property type="entry name" value="AraC-bd"/>
</dbReference>
<evidence type="ECO:0000256" key="3">
    <source>
        <dbReference type="ARBA" id="ARBA00023163"/>
    </source>
</evidence>
<dbReference type="InterPro" id="IPR009057">
    <property type="entry name" value="Homeodomain-like_sf"/>
</dbReference>
<dbReference type="InterPro" id="IPR037923">
    <property type="entry name" value="HTH-like"/>
</dbReference>
<dbReference type="SUPFAM" id="SSF51215">
    <property type="entry name" value="Regulatory protein AraC"/>
    <property type="match status" value="1"/>
</dbReference>
<comment type="caution">
    <text evidence="5">The sequence shown here is derived from an EMBL/GenBank/DDBJ whole genome shotgun (WGS) entry which is preliminary data.</text>
</comment>
<dbReference type="PROSITE" id="PS00041">
    <property type="entry name" value="HTH_ARAC_FAMILY_1"/>
    <property type="match status" value="1"/>
</dbReference>
<dbReference type="InterPro" id="IPR018062">
    <property type="entry name" value="HTH_AraC-typ_CS"/>
</dbReference>
<name>A0A1T3NW10_9ACTN</name>
<dbReference type="InterPro" id="IPR020449">
    <property type="entry name" value="Tscrpt_reg_AraC-type_HTH"/>
</dbReference>
<evidence type="ECO:0000313" key="6">
    <source>
        <dbReference type="Proteomes" id="UP000190037"/>
    </source>
</evidence>